<dbReference type="EMBL" id="FOJT01000001">
    <property type="protein sequence ID" value="SFA70089.1"/>
    <property type="molecule type" value="Genomic_DNA"/>
</dbReference>
<dbReference type="InterPro" id="IPR011009">
    <property type="entry name" value="Kinase-like_dom_sf"/>
</dbReference>
<dbReference type="STRING" id="498292.SAMN05660845_0109"/>
<evidence type="ECO:0000313" key="2">
    <source>
        <dbReference type="Proteomes" id="UP000199604"/>
    </source>
</evidence>
<name>A0A1I0V169_9FLAO</name>
<accession>A0A1I0V169</accession>
<evidence type="ECO:0000313" key="1">
    <source>
        <dbReference type="EMBL" id="SFA70089.1"/>
    </source>
</evidence>
<dbReference type="AlphaFoldDB" id="A0A1I0V169"/>
<sequence>MDKALLDIINNFDSLGSDFVVGKRNKIKIIPYNNILLNIKRFKTPIFLNGIIYKFFRKSKAERSYDFAKILKEKGIGTPNPIDFYENKSPLRLLDSYYICEHLQPDFVFKELFNVHIEDLDNILKQFAHFCFKMHENGIEFLDHSPGNTLIKKIDNDKYEFYLVDLNRMKFHKKMDFNTRMKNLDRITPSEAMIKTISFEYAKLYGKSEEETFALMWKYTSEFQEKSNKKSELKKKFGLK</sequence>
<dbReference type="GO" id="GO:0016301">
    <property type="term" value="F:kinase activity"/>
    <property type="evidence" value="ECO:0007669"/>
    <property type="project" value="UniProtKB-KW"/>
</dbReference>
<protein>
    <submittedName>
        <fullName evidence="1">Lipopolysaccharide kinase (Kdo/WaaP) family protein</fullName>
    </submittedName>
</protein>
<keyword evidence="1" id="KW-0418">Kinase</keyword>
<dbReference type="OrthoDB" id="9773772at2"/>
<dbReference type="SUPFAM" id="SSF56112">
    <property type="entry name" value="Protein kinase-like (PK-like)"/>
    <property type="match status" value="1"/>
</dbReference>
<keyword evidence="2" id="KW-1185">Reference proteome</keyword>
<keyword evidence="1" id="KW-0808">Transferase</keyword>
<gene>
    <name evidence="1" type="ORF">SAMN05660845_0109</name>
</gene>
<proteinExistence type="predicted"/>
<dbReference type="Proteomes" id="UP000199604">
    <property type="component" value="Unassembled WGS sequence"/>
</dbReference>
<dbReference type="Pfam" id="PF06293">
    <property type="entry name" value="Kdo"/>
    <property type="match status" value="1"/>
</dbReference>
<dbReference type="RefSeq" id="WP_091472769.1">
    <property type="nucleotide sequence ID" value="NZ_FOJT01000001.1"/>
</dbReference>
<reference evidence="2" key="1">
    <citation type="submission" date="2016-10" db="EMBL/GenBank/DDBJ databases">
        <authorList>
            <person name="Varghese N."/>
            <person name="Submissions S."/>
        </authorList>
    </citation>
    <scope>NUCLEOTIDE SEQUENCE [LARGE SCALE GENOMIC DNA]</scope>
    <source>
        <strain evidence="2">DSM 21789</strain>
    </source>
</reference>
<organism evidence="1 2">
    <name type="scientific">Flavobacterium swingsii</name>
    <dbReference type="NCBI Taxonomy" id="498292"/>
    <lineage>
        <taxon>Bacteria</taxon>
        <taxon>Pseudomonadati</taxon>
        <taxon>Bacteroidota</taxon>
        <taxon>Flavobacteriia</taxon>
        <taxon>Flavobacteriales</taxon>
        <taxon>Flavobacteriaceae</taxon>
        <taxon>Flavobacterium</taxon>
    </lineage>
</organism>